<dbReference type="PROSITE" id="PS01022">
    <property type="entry name" value="PTR2_1"/>
    <property type="match status" value="1"/>
</dbReference>
<comment type="similarity">
    <text evidence="2 6">Belongs to the major facilitator superfamily. Proton-dependent oligopeptide transporter (POT/PTR) (TC 2.A.17) family.</text>
</comment>
<feature type="transmembrane region" description="Helical" evidence="7">
    <location>
        <begin position="358"/>
        <end position="380"/>
    </location>
</feature>
<keyword evidence="5 7" id="KW-0472">Membrane</keyword>
<name>A0AAE0CC41_9CHLO</name>
<dbReference type="GO" id="GO:0006857">
    <property type="term" value="P:oligopeptide transport"/>
    <property type="evidence" value="ECO:0007669"/>
    <property type="project" value="InterPro"/>
</dbReference>
<evidence type="ECO:0000256" key="5">
    <source>
        <dbReference type="ARBA" id="ARBA00023136"/>
    </source>
</evidence>
<organism evidence="8 9">
    <name type="scientific">Cymbomonas tetramitiformis</name>
    <dbReference type="NCBI Taxonomy" id="36881"/>
    <lineage>
        <taxon>Eukaryota</taxon>
        <taxon>Viridiplantae</taxon>
        <taxon>Chlorophyta</taxon>
        <taxon>Pyramimonadophyceae</taxon>
        <taxon>Pyramimonadales</taxon>
        <taxon>Pyramimonadaceae</taxon>
        <taxon>Cymbomonas</taxon>
    </lineage>
</organism>
<reference evidence="8 9" key="1">
    <citation type="journal article" date="2015" name="Genome Biol. Evol.">
        <title>Comparative Genomics of a Bacterivorous Green Alga Reveals Evolutionary Causalities and Consequences of Phago-Mixotrophic Mode of Nutrition.</title>
        <authorList>
            <person name="Burns J.A."/>
            <person name="Paasch A."/>
            <person name="Narechania A."/>
            <person name="Kim E."/>
        </authorList>
    </citation>
    <scope>NUCLEOTIDE SEQUENCE [LARGE SCALE GENOMIC DNA]</scope>
    <source>
        <strain evidence="8 9">PLY_AMNH</strain>
    </source>
</reference>
<evidence type="ECO:0000256" key="7">
    <source>
        <dbReference type="SAM" id="Phobius"/>
    </source>
</evidence>
<feature type="transmembrane region" description="Helical" evidence="7">
    <location>
        <begin position="205"/>
        <end position="224"/>
    </location>
</feature>
<dbReference type="PROSITE" id="PS01023">
    <property type="entry name" value="PTR2_2"/>
    <property type="match status" value="1"/>
</dbReference>
<evidence type="ECO:0000256" key="1">
    <source>
        <dbReference type="ARBA" id="ARBA00004141"/>
    </source>
</evidence>
<dbReference type="GO" id="GO:0022857">
    <property type="term" value="F:transmembrane transporter activity"/>
    <property type="evidence" value="ECO:0007669"/>
    <property type="project" value="InterPro"/>
</dbReference>
<keyword evidence="6" id="KW-0813">Transport</keyword>
<dbReference type="Proteomes" id="UP001190700">
    <property type="component" value="Unassembled WGS sequence"/>
</dbReference>
<feature type="transmembrane region" description="Helical" evidence="7">
    <location>
        <begin position="157"/>
        <end position="176"/>
    </location>
</feature>
<feature type="transmembrane region" description="Helical" evidence="7">
    <location>
        <begin position="125"/>
        <end position="145"/>
    </location>
</feature>
<evidence type="ECO:0000256" key="2">
    <source>
        <dbReference type="ARBA" id="ARBA00005982"/>
    </source>
</evidence>
<dbReference type="InterPro" id="IPR036259">
    <property type="entry name" value="MFS_trans_sf"/>
</dbReference>
<dbReference type="AlphaFoldDB" id="A0AAE0CC41"/>
<evidence type="ECO:0000256" key="6">
    <source>
        <dbReference type="RuleBase" id="RU003755"/>
    </source>
</evidence>
<keyword evidence="3 6" id="KW-0812">Transmembrane</keyword>
<keyword evidence="4 7" id="KW-1133">Transmembrane helix</keyword>
<dbReference type="Gene3D" id="1.20.1250.20">
    <property type="entry name" value="MFS general substrate transporter like domains"/>
    <property type="match status" value="1"/>
</dbReference>
<keyword evidence="9" id="KW-1185">Reference proteome</keyword>
<sequence>MPPNNEPDELAGSQTLPSSIVYDSNYVDPFEQNNNISCPLVSAGKREKKSSTLWTICPFILGNEFCERLAYYGLATNLVVYLQLRCGFSASEAATQTSNWSGTCYVTPLIGAWLADSYFGRFKTIAIFTFIYLIGMVTLCIHPAFLATKDHESPEPLHQFAFFLGLYIVALGTGGIKPNVSAFGADQFDEQDPQDMAEKKSFFNWFYFAINLGSLLASLVVVYIQENISWTIGFAIPAVALAVASFMFWAGRYKYKFSQPKESPLERLMKIMWTATIAPRSREVEGDAFEEGSWVDRWLDRAVQCGKYTVAQVLEVKLVVRLMPVFFTQIMYWAVYTQMSTVFVEQGEQMNRKVVGSFAIPAASLSTFDTVSIIVLVPIFDGFVYPMLERSGYRLTPLRKIGWGMLFAVFSMLCAAAVEYRRLQVYHEGHTLDSDSSHKTSVDMTVFWQTGQYLLVGASEVMASIAQ</sequence>
<dbReference type="PANTHER" id="PTHR11654">
    <property type="entry name" value="OLIGOPEPTIDE TRANSPORTER-RELATED"/>
    <property type="match status" value="1"/>
</dbReference>
<dbReference type="EMBL" id="LGRX02025955">
    <property type="protein sequence ID" value="KAK3251584.1"/>
    <property type="molecule type" value="Genomic_DNA"/>
</dbReference>
<comment type="subcellular location">
    <subcellularLocation>
        <location evidence="1 6">Membrane</location>
        <topology evidence="1 6">Multi-pass membrane protein</topology>
    </subcellularLocation>
</comment>
<protein>
    <submittedName>
        <fullName evidence="8">Uncharacterized protein</fullName>
    </submittedName>
</protein>
<comment type="caution">
    <text evidence="8">The sequence shown here is derived from an EMBL/GenBank/DDBJ whole genome shotgun (WGS) entry which is preliminary data.</text>
</comment>
<dbReference type="InterPro" id="IPR018456">
    <property type="entry name" value="PTR2_symporter_CS"/>
</dbReference>
<evidence type="ECO:0000256" key="3">
    <source>
        <dbReference type="ARBA" id="ARBA00022692"/>
    </source>
</evidence>
<feature type="transmembrane region" description="Helical" evidence="7">
    <location>
        <begin position="400"/>
        <end position="418"/>
    </location>
</feature>
<accession>A0AAE0CC41</accession>
<evidence type="ECO:0000313" key="8">
    <source>
        <dbReference type="EMBL" id="KAK3251584.1"/>
    </source>
</evidence>
<feature type="transmembrane region" description="Helical" evidence="7">
    <location>
        <begin position="230"/>
        <end position="251"/>
    </location>
</feature>
<proteinExistence type="inferred from homology"/>
<dbReference type="Pfam" id="PF00854">
    <property type="entry name" value="PTR2"/>
    <property type="match status" value="1"/>
</dbReference>
<evidence type="ECO:0000256" key="4">
    <source>
        <dbReference type="ARBA" id="ARBA00022989"/>
    </source>
</evidence>
<dbReference type="SUPFAM" id="SSF103473">
    <property type="entry name" value="MFS general substrate transporter"/>
    <property type="match status" value="1"/>
</dbReference>
<evidence type="ECO:0000313" key="9">
    <source>
        <dbReference type="Proteomes" id="UP001190700"/>
    </source>
</evidence>
<gene>
    <name evidence="8" type="ORF">CYMTET_39083</name>
</gene>
<dbReference type="GO" id="GO:0016020">
    <property type="term" value="C:membrane"/>
    <property type="evidence" value="ECO:0007669"/>
    <property type="project" value="UniProtKB-SubCell"/>
</dbReference>
<dbReference type="InterPro" id="IPR000109">
    <property type="entry name" value="POT_fam"/>
</dbReference>